<dbReference type="Gene3D" id="1.10.10.10">
    <property type="entry name" value="Winged helix-like DNA-binding domain superfamily/Winged helix DNA-binding domain"/>
    <property type="match status" value="1"/>
</dbReference>
<organism evidence="1 2">
    <name type="scientific">Streptomyces formicae</name>
    <dbReference type="NCBI Taxonomy" id="1616117"/>
    <lineage>
        <taxon>Bacteria</taxon>
        <taxon>Bacillati</taxon>
        <taxon>Actinomycetota</taxon>
        <taxon>Actinomycetes</taxon>
        <taxon>Kitasatosporales</taxon>
        <taxon>Streptomycetaceae</taxon>
        <taxon>Streptomyces</taxon>
    </lineage>
</organism>
<sequence>MRGPARQPLTARQAAVLLAAEDGAPLTVVARRIGIPREQVASRLSEAYKRLGVAWMDRDERRAAAVRVARRRGLIPAQQPPVATREAS</sequence>
<protein>
    <recommendedName>
        <fullName evidence="3">HTH luxR-type domain-containing protein</fullName>
    </recommendedName>
</protein>
<proteinExistence type="predicted"/>
<dbReference type="Proteomes" id="UP000828924">
    <property type="component" value="Chromosome"/>
</dbReference>
<dbReference type="EMBL" id="CP071872">
    <property type="protein sequence ID" value="UNM13803.1"/>
    <property type="molecule type" value="Genomic_DNA"/>
</dbReference>
<keyword evidence="2" id="KW-1185">Reference proteome</keyword>
<accession>A0ABY3WME1</accession>
<dbReference type="InterPro" id="IPR036388">
    <property type="entry name" value="WH-like_DNA-bd_sf"/>
</dbReference>
<evidence type="ECO:0000313" key="1">
    <source>
        <dbReference type="EMBL" id="UNM13803.1"/>
    </source>
</evidence>
<dbReference type="SUPFAM" id="SSF46894">
    <property type="entry name" value="C-terminal effector domain of the bipartite response regulators"/>
    <property type="match status" value="1"/>
</dbReference>
<evidence type="ECO:0000313" key="2">
    <source>
        <dbReference type="Proteomes" id="UP000828924"/>
    </source>
</evidence>
<dbReference type="RefSeq" id="WP_242332727.1">
    <property type="nucleotide sequence ID" value="NZ_CP071872.1"/>
</dbReference>
<name>A0ABY3WME1_9ACTN</name>
<reference evidence="1 2" key="1">
    <citation type="submission" date="2021-03" db="EMBL/GenBank/DDBJ databases">
        <title>Complete genome of Streptomyces formicae strain 1H-GS9 (DSM 100524).</title>
        <authorList>
            <person name="Atanasov K.E."/>
            <person name="Altabella T."/>
            <person name="Ferrer A."/>
        </authorList>
    </citation>
    <scope>NUCLEOTIDE SEQUENCE [LARGE SCALE GENOMIC DNA]</scope>
    <source>
        <strain evidence="1 2">1H-GS9</strain>
    </source>
</reference>
<evidence type="ECO:0008006" key="3">
    <source>
        <dbReference type="Google" id="ProtNLM"/>
    </source>
</evidence>
<gene>
    <name evidence="1" type="ORF">J4032_22175</name>
</gene>
<dbReference type="InterPro" id="IPR016032">
    <property type="entry name" value="Sig_transdc_resp-reg_C-effctor"/>
</dbReference>